<proteinExistence type="predicted"/>
<evidence type="ECO:0000313" key="2">
    <source>
        <dbReference type="EMBL" id="TMV06436.1"/>
    </source>
</evidence>
<feature type="coiled-coil region" evidence="1">
    <location>
        <begin position="55"/>
        <end position="115"/>
    </location>
</feature>
<evidence type="ECO:0000313" key="3">
    <source>
        <dbReference type="Proteomes" id="UP001193035"/>
    </source>
</evidence>
<dbReference type="RefSeq" id="WP_138843645.1">
    <property type="nucleotide sequence ID" value="NZ_VCPD01000005.1"/>
</dbReference>
<organism evidence="2 3">
    <name type="scientific">Ruegeria sediminis</name>
    <dbReference type="NCBI Taxonomy" id="2583820"/>
    <lineage>
        <taxon>Bacteria</taxon>
        <taxon>Pseudomonadati</taxon>
        <taxon>Pseudomonadota</taxon>
        <taxon>Alphaproteobacteria</taxon>
        <taxon>Rhodobacterales</taxon>
        <taxon>Roseobacteraceae</taxon>
        <taxon>Ruegeria</taxon>
    </lineage>
</organism>
<dbReference type="Proteomes" id="UP001193035">
    <property type="component" value="Unassembled WGS sequence"/>
</dbReference>
<comment type="caution">
    <text evidence="2">The sequence shown here is derived from an EMBL/GenBank/DDBJ whole genome shotgun (WGS) entry which is preliminary data.</text>
</comment>
<name>A0ABY2WVY6_9RHOB</name>
<dbReference type="EMBL" id="VCPD01000005">
    <property type="protein sequence ID" value="TMV06436.1"/>
    <property type="molecule type" value="Genomic_DNA"/>
</dbReference>
<evidence type="ECO:0000256" key="1">
    <source>
        <dbReference type="SAM" id="Coils"/>
    </source>
</evidence>
<keyword evidence="3" id="KW-1185">Reference proteome</keyword>
<gene>
    <name evidence="2" type="ORF">FGK63_14925</name>
</gene>
<sequence>MAKTLKDLLLALLNATLLLLALCLFLAWKVSSTIDGLAATFAQNLQMVAPLREEAQAVQGELQGLRKDLEAVLQEKGEELTAATQQRISGILDRAETVEKRLQSAQMRITELADAPEDLIDHAIETSVDAIADRATEIRGCTPAS</sequence>
<keyword evidence="1" id="KW-0175">Coiled coil</keyword>
<accession>A0ABY2WVY6</accession>
<reference evidence="2 3" key="1">
    <citation type="submission" date="2019-05" db="EMBL/GenBank/DDBJ databases">
        <title>Ruegeria sp. nov., isolated from tidal flat.</title>
        <authorList>
            <person name="Kim W."/>
        </authorList>
    </citation>
    <scope>NUCLEOTIDE SEQUENCE [LARGE SCALE GENOMIC DNA]</scope>
    <source>
        <strain evidence="2 3">CAU 1488</strain>
    </source>
</reference>
<protein>
    <submittedName>
        <fullName evidence="2">Uncharacterized protein</fullName>
    </submittedName>
</protein>